<keyword evidence="6" id="KW-0186">Copper</keyword>
<feature type="transmembrane region" description="Helical" evidence="6">
    <location>
        <begin position="155"/>
        <end position="179"/>
    </location>
</feature>
<feature type="transmembrane region" description="Helical" evidence="6">
    <location>
        <begin position="46"/>
        <end position="66"/>
    </location>
</feature>
<accession>X7E6T0</accession>
<organism evidence="8 9">
    <name type="scientific">Marinomonas ushuaiensis DSM 15871</name>
    <dbReference type="NCBI Taxonomy" id="1122207"/>
    <lineage>
        <taxon>Bacteria</taxon>
        <taxon>Pseudomonadati</taxon>
        <taxon>Pseudomonadota</taxon>
        <taxon>Gammaproteobacteria</taxon>
        <taxon>Oceanospirillales</taxon>
        <taxon>Oceanospirillaceae</taxon>
        <taxon>Marinomonas</taxon>
    </lineage>
</organism>
<comment type="caution">
    <text evidence="8">The sequence shown here is derived from an EMBL/GenBank/DDBJ whole genome shotgun (WGS) entry which is preliminary data.</text>
</comment>
<evidence type="ECO:0000256" key="2">
    <source>
        <dbReference type="ARBA" id="ARBA00022475"/>
    </source>
</evidence>
<protein>
    <recommendedName>
        <fullName evidence="6">Copper resistance protein D</fullName>
    </recommendedName>
</protein>
<dbReference type="GO" id="GO:0005886">
    <property type="term" value="C:plasma membrane"/>
    <property type="evidence" value="ECO:0007669"/>
    <property type="project" value="UniProtKB-SubCell"/>
</dbReference>
<dbReference type="Pfam" id="PF05425">
    <property type="entry name" value="CopD"/>
    <property type="match status" value="1"/>
</dbReference>
<dbReference type="InterPro" id="IPR032694">
    <property type="entry name" value="CopC/D"/>
</dbReference>
<comment type="function">
    <text evidence="6">Involved in copper resistance.</text>
</comment>
<feature type="transmembrane region" description="Helical" evidence="6">
    <location>
        <begin position="230"/>
        <end position="250"/>
    </location>
</feature>
<evidence type="ECO:0000256" key="3">
    <source>
        <dbReference type="ARBA" id="ARBA00022692"/>
    </source>
</evidence>
<keyword evidence="4 6" id="KW-1133">Transmembrane helix</keyword>
<comment type="similarity">
    <text evidence="6">Belongs to the CopD family.</text>
</comment>
<reference evidence="8 9" key="1">
    <citation type="submission" date="2014-01" db="EMBL/GenBank/DDBJ databases">
        <title>Marinomonas ushuaiensis DSM 15871 Genome Sequencing.</title>
        <authorList>
            <person name="Lai Q."/>
            <person name="Shao Z.S."/>
        </authorList>
    </citation>
    <scope>NUCLEOTIDE SEQUENCE [LARGE SCALE GENOMIC DNA]</scope>
    <source>
        <strain evidence="8 9">DSM 15871</strain>
    </source>
</reference>
<dbReference type="GO" id="GO:0006825">
    <property type="term" value="P:copper ion transport"/>
    <property type="evidence" value="ECO:0007669"/>
    <property type="project" value="InterPro"/>
</dbReference>
<feature type="transmembrane region" description="Helical" evidence="6">
    <location>
        <begin position="271"/>
        <end position="292"/>
    </location>
</feature>
<dbReference type="EMBL" id="JAMB01000003">
    <property type="protein sequence ID" value="ETX11667.1"/>
    <property type="molecule type" value="Genomic_DNA"/>
</dbReference>
<feature type="domain" description="Copper resistance protein D" evidence="7">
    <location>
        <begin position="192"/>
        <end position="287"/>
    </location>
</feature>
<feature type="transmembrane region" description="Helical" evidence="6">
    <location>
        <begin position="86"/>
        <end position="112"/>
    </location>
</feature>
<feature type="transmembrane region" description="Helical" evidence="6">
    <location>
        <begin position="15"/>
        <end position="34"/>
    </location>
</feature>
<evidence type="ECO:0000256" key="6">
    <source>
        <dbReference type="RuleBase" id="RU369037"/>
    </source>
</evidence>
<dbReference type="InterPro" id="IPR008457">
    <property type="entry name" value="Cu-R_CopD_dom"/>
</dbReference>
<dbReference type="STRING" id="1122207.MUS1_10070"/>
<dbReference type="AlphaFoldDB" id="X7E6T0"/>
<feature type="transmembrane region" description="Helical" evidence="6">
    <location>
        <begin position="199"/>
        <end position="218"/>
    </location>
</feature>
<dbReference type="PANTHER" id="PTHR34820">
    <property type="entry name" value="INNER MEMBRANE PROTEIN YEBZ"/>
    <property type="match status" value="1"/>
</dbReference>
<evidence type="ECO:0000313" key="8">
    <source>
        <dbReference type="EMBL" id="ETX11667.1"/>
    </source>
</evidence>
<evidence type="ECO:0000313" key="9">
    <source>
        <dbReference type="Proteomes" id="UP000054058"/>
    </source>
</evidence>
<gene>
    <name evidence="8" type="ORF">MUS1_10070</name>
</gene>
<feature type="transmembrane region" description="Helical" evidence="6">
    <location>
        <begin position="124"/>
        <end position="143"/>
    </location>
</feature>
<dbReference type="Proteomes" id="UP000054058">
    <property type="component" value="Unassembled WGS sequence"/>
</dbReference>
<evidence type="ECO:0000259" key="7">
    <source>
        <dbReference type="Pfam" id="PF05425"/>
    </source>
</evidence>
<comment type="subcellular location">
    <subcellularLocation>
        <location evidence="6">Cell inner membrane</location>
        <topology evidence="6">Multi-pass membrane protein</topology>
    </subcellularLocation>
    <subcellularLocation>
        <location evidence="1">Cell membrane</location>
        <topology evidence="1">Multi-pass membrane protein</topology>
    </subcellularLocation>
</comment>
<proteinExistence type="inferred from homology"/>
<dbReference type="eggNOG" id="COG1276">
    <property type="taxonomic scope" value="Bacteria"/>
</dbReference>
<dbReference type="RefSeq" id="WP_036160006.1">
    <property type="nucleotide sequence ID" value="NZ_JAMB01000003.1"/>
</dbReference>
<sequence>MALTGWEVAQLLARWLMYFGVLSVVGGLFSFYLLRHQSRLLDQIKWYVLVGAFVGGLSSAAYFFVLVGTTMEDGLLAMFDPEMVSIYWGSPAGSVLFVNLIGYMSVLIALLLLGKKRKDTLWPFSDFSLSIFVVAVVFLMYAFSLAGHSVEQTWYYQLIFFTHVLISAWWLGLLFPLWLATKNMTVKDSSNVLDHFSRLATYAVFLLILCGAWLSYVLTGWQGWFSSDYVFWLLIKLALVFVILAIAAYHKWHLVPLVLKSNSAEKIQKSILIEKCVGVSILMVTALFTTFVGPPVH</sequence>
<dbReference type="PANTHER" id="PTHR34820:SF4">
    <property type="entry name" value="INNER MEMBRANE PROTEIN YEBZ"/>
    <property type="match status" value="1"/>
</dbReference>
<keyword evidence="3 6" id="KW-0812">Transmembrane</keyword>
<dbReference type="PATRIC" id="fig|1122207.3.peg.1158"/>
<dbReference type="OrthoDB" id="5780104at2"/>
<keyword evidence="6" id="KW-0997">Cell inner membrane</keyword>
<dbReference type="GO" id="GO:0046688">
    <property type="term" value="P:response to copper ion"/>
    <property type="evidence" value="ECO:0007669"/>
    <property type="project" value="UniProtKB-UniRule"/>
</dbReference>
<keyword evidence="5 6" id="KW-0472">Membrane</keyword>
<keyword evidence="2 6" id="KW-1003">Cell membrane</keyword>
<evidence type="ECO:0000256" key="1">
    <source>
        <dbReference type="ARBA" id="ARBA00004651"/>
    </source>
</evidence>
<name>X7E6T0_9GAMM</name>
<evidence type="ECO:0000256" key="4">
    <source>
        <dbReference type="ARBA" id="ARBA00022989"/>
    </source>
</evidence>
<keyword evidence="9" id="KW-1185">Reference proteome</keyword>
<evidence type="ECO:0000256" key="5">
    <source>
        <dbReference type="ARBA" id="ARBA00023136"/>
    </source>
</evidence>